<keyword evidence="7 15" id="KW-0963">Cytoplasm</keyword>
<evidence type="ECO:0000256" key="9">
    <source>
        <dbReference type="ARBA" id="ARBA00022679"/>
    </source>
</evidence>
<evidence type="ECO:0000256" key="10">
    <source>
        <dbReference type="ARBA" id="ARBA00022691"/>
    </source>
</evidence>
<evidence type="ECO:0000313" key="20">
    <source>
        <dbReference type="Proteomes" id="UP000030066"/>
    </source>
</evidence>
<comment type="catalytic activity">
    <reaction evidence="14 15 17">
        <text>guanosine(37) in tRNA + S-adenosyl-L-methionine = N(1)-methylguanosine(37) in tRNA + S-adenosyl-L-homocysteine + H(+)</text>
        <dbReference type="Rhea" id="RHEA:36899"/>
        <dbReference type="Rhea" id="RHEA-COMP:10145"/>
        <dbReference type="Rhea" id="RHEA-COMP:10147"/>
        <dbReference type="ChEBI" id="CHEBI:15378"/>
        <dbReference type="ChEBI" id="CHEBI:57856"/>
        <dbReference type="ChEBI" id="CHEBI:59789"/>
        <dbReference type="ChEBI" id="CHEBI:73542"/>
        <dbReference type="ChEBI" id="CHEBI:74269"/>
        <dbReference type="EC" id="2.1.1.228"/>
    </reaction>
</comment>
<dbReference type="NCBIfam" id="NF000648">
    <property type="entry name" value="PRK00026.1"/>
    <property type="match status" value="1"/>
</dbReference>
<evidence type="ECO:0000256" key="4">
    <source>
        <dbReference type="ARBA" id="ARBA00011738"/>
    </source>
</evidence>
<proteinExistence type="inferred from homology"/>
<evidence type="ECO:0000256" key="8">
    <source>
        <dbReference type="ARBA" id="ARBA00022603"/>
    </source>
</evidence>
<feature type="domain" description="tRNA methyltransferase TRMD/TRM10-type" evidence="18">
    <location>
        <begin position="1"/>
        <end position="221"/>
    </location>
</feature>
<dbReference type="Gene3D" id="1.10.1270.20">
    <property type="entry name" value="tRNA(m1g37)methyltransferase, domain 2"/>
    <property type="match status" value="1"/>
</dbReference>
<comment type="similarity">
    <text evidence="3 15 17">Belongs to the RNA methyltransferase TrmD family.</text>
</comment>
<protein>
    <recommendedName>
        <fullName evidence="6 15">tRNA (guanine-N(1)-)-methyltransferase</fullName>
        <ecNumber evidence="5 15">2.1.1.228</ecNumber>
    </recommendedName>
    <alternativeName>
        <fullName evidence="12 15">M1G-methyltransferase</fullName>
    </alternativeName>
    <alternativeName>
        <fullName evidence="13 15">tRNA [GM37] methyltransferase</fullName>
    </alternativeName>
</protein>
<evidence type="ECO:0000256" key="15">
    <source>
        <dbReference type="HAMAP-Rule" id="MF_00605"/>
    </source>
</evidence>
<keyword evidence="20" id="KW-1185">Reference proteome</keyword>
<dbReference type="GO" id="GO:0002939">
    <property type="term" value="P:tRNA N1-guanine methylation"/>
    <property type="evidence" value="ECO:0007669"/>
    <property type="project" value="TreeGrafter"/>
</dbReference>
<dbReference type="GO" id="GO:0005829">
    <property type="term" value="C:cytosol"/>
    <property type="evidence" value="ECO:0007669"/>
    <property type="project" value="TreeGrafter"/>
</dbReference>
<dbReference type="GO" id="GO:0052906">
    <property type="term" value="F:tRNA (guanine(37)-N1)-methyltransferase activity"/>
    <property type="evidence" value="ECO:0007669"/>
    <property type="project" value="UniProtKB-UniRule"/>
</dbReference>
<keyword evidence="10 15" id="KW-0949">S-adenosyl-L-methionine</keyword>
<evidence type="ECO:0000259" key="18">
    <source>
        <dbReference type="Pfam" id="PF01746"/>
    </source>
</evidence>
<accession>A0A097SSR3</accession>
<dbReference type="eggNOG" id="COG0336">
    <property type="taxonomic scope" value="Bacteria"/>
</dbReference>
<evidence type="ECO:0000256" key="14">
    <source>
        <dbReference type="ARBA" id="ARBA00047783"/>
    </source>
</evidence>
<reference evidence="19 20" key="1">
    <citation type="journal article" date="2014" name="PLoS ONE">
        <title>An emerging Mycoplasma associated with trichomoniasis, vaginal infection and disease.</title>
        <authorList>
            <consortium name="Vaginal Microbiome Consortium"/>
            <person name="Fettweis J.M."/>
            <person name="Serrano M.G."/>
            <person name="Huang B."/>
            <person name="Brooks J.P."/>
            <person name="Glascock A.L."/>
            <person name="Sheth N.U."/>
            <person name="Strauss J.F.III."/>
            <person name="Jefferson K.K."/>
            <person name="Buck G.A."/>
        </authorList>
    </citation>
    <scope>NUCLEOTIDE SEQUENCE [LARGE SCALE GENOMIC DNA]</scope>
    <source>
        <strain evidence="19 20">VCU_M1</strain>
    </source>
</reference>
<dbReference type="InterPro" id="IPR002649">
    <property type="entry name" value="tRNA_m1G_MeTrfase_TrmD"/>
</dbReference>
<gene>
    <name evidence="15 19" type="primary">trmD</name>
    <name evidence="19" type="ORF">MGM1_2480</name>
</gene>
<dbReference type="Gene3D" id="3.40.1280.10">
    <property type="match status" value="1"/>
</dbReference>
<dbReference type="STRING" id="1318617.MGM1_2480"/>
<comment type="subunit">
    <text evidence="4 15 17">Homodimer.</text>
</comment>
<dbReference type="CDD" id="cd18080">
    <property type="entry name" value="TrmD-like"/>
    <property type="match status" value="1"/>
</dbReference>
<evidence type="ECO:0000256" key="16">
    <source>
        <dbReference type="PIRSR" id="PIRSR000386-1"/>
    </source>
</evidence>
<keyword evidence="8 15" id="KW-0489">Methyltransferase</keyword>
<dbReference type="PIRSF" id="PIRSF000386">
    <property type="entry name" value="tRNA_mtase"/>
    <property type="match status" value="1"/>
</dbReference>
<evidence type="ECO:0000256" key="11">
    <source>
        <dbReference type="ARBA" id="ARBA00022694"/>
    </source>
</evidence>
<evidence type="ECO:0000256" key="6">
    <source>
        <dbReference type="ARBA" id="ARBA00014679"/>
    </source>
</evidence>
<evidence type="ECO:0000313" key="19">
    <source>
        <dbReference type="EMBL" id="AIV03624.1"/>
    </source>
</evidence>
<evidence type="ECO:0000256" key="7">
    <source>
        <dbReference type="ARBA" id="ARBA00022490"/>
    </source>
</evidence>
<dbReference type="EC" id="2.1.1.228" evidence="5 15"/>
<comment type="function">
    <text evidence="1 15 17">Specifically methylates guanosine-37 in various tRNAs.</text>
</comment>
<keyword evidence="11 15" id="KW-0819">tRNA processing</keyword>
<dbReference type="KEGG" id="mgj:MGM1_2480"/>
<dbReference type="InterPro" id="IPR016009">
    <property type="entry name" value="tRNA_MeTrfase_TRMD/TRM10"/>
</dbReference>
<dbReference type="Proteomes" id="UP000030066">
    <property type="component" value="Chromosome"/>
</dbReference>
<evidence type="ECO:0000256" key="17">
    <source>
        <dbReference type="RuleBase" id="RU003464"/>
    </source>
</evidence>
<dbReference type="HOGENOM" id="CLU_047363_0_1_14"/>
<keyword evidence="9 15" id="KW-0808">Transferase</keyword>
<dbReference type="InterPro" id="IPR023148">
    <property type="entry name" value="tRNA_m1G_MeTrfase_C_sf"/>
</dbReference>
<name>A0A097SSR3_9BACT</name>
<evidence type="ECO:0000256" key="3">
    <source>
        <dbReference type="ARBA" id="ARBA00007630"/>
    </source>
</evidence>
<feature type="binding site" evidence="15 16">
    <location>
        <position position="111"/>
    </location>
    <ligand>
        <name>S-adenosyl-L-methionine</name>
        <dbReference type="ChEBI" id="CHEBI:59789"/>
    </ligand>
</feature>
<dbReference type="Pfam" id="PF01746">
    <property type="entry name" value="tRNA_m1G_MT"/>
    <property type="match status" value="1"/>
</dbReference>
<comment type="subcellular location">
    <subcellularLocation>
        <location evidence="2 15 17">Cytoplasm</location>
    </subcellularLocation>
</comment>
<dbReference type="SUPFAM" id="SSF75217">
    <property type="entry name" value="alpha/beta knot"/>
    <property type="match status" value="1"/>
</dbReference>
<evidence type="ECO:0000256" key="2">
    <source>
        <dbReference type="ARBA" id="ARBA00004496"/>
    </source>
</evidence>
<dbReference type="InterPro" id="IPR029026">
    <property type="entry name" value="tRNA_m1G_MTases_N"/>
</dbReference>
<feature type="binding site" evidence="15 16">
    <location>
        <begin position="130"/>
        <end position="135"/>
    </location>
    <ligand>
        <name>S-adenosyl-L-methionine</name>
        <dbReference type="ChEBI" id="CHEBI:59789"/>
    </ligand>
</feature>
<dbReference type="EMBL" id="CP007711">
    <property type="protein sequence ID" value="AIV03624.1"/>
    <property type="molecule type" value="Genomic_DNA"/>
</dbReference>
<evidence type="ECO:0000256" key="5">
    <source>
        <dbReference type="ARBA" id="ARBA00012807"/>
    </source>
</evidence>
<dbReference type="PANTHER" id="PTHR46417:SF1">
    <property type="entry name" value="TRNA (GUANINE-N(1)-)-METHYLTRANSFERASE"/>
    <property type="match status" value="1"/>
</dbReference>
<dbReference type="NCBIfam" id="TIGR00088">
    <property type="entry name" value="trmD"/>
    <property type="match status" value="1"/>
</dbReference>
<dbReference type="AlphaFoldDB" id="A0A097SSR3"/>
<dbReference type="InterPro" id="IPR029028">
    <property type="entry name" value="Alpha/beta_knot_MTases"/>
</dbReference>
<organism evidence="19 20">
    <name type="scientific">Candidatus Malacoplasma girerdii</name>
    <dbReference type="NCBI Taxonomy" id="1318617"/>
    <lineage>
        <taxon>Bacteria</taxon>
        <taxon>Bacillati</taxon>
        <taxon>Mycoplasmatota</taxon>
        <taxon>Mycoplasmoidales</taxon>
        <taxon>Mycoplasmoidaceae</taxon>
        <taxon>Malacoplasma</taxon>
    </lineage>
</organism>
<dbReference type="HAMAP" id="MF_00605">
    <property type="entry name" value="TrmD"/>
    <property type="match status" value="1"/>
</dbReference>
<sequence>MKFTVLTLFPEAFKSYLNESIIARAINQNQVLIEIVDFRNFSENKLKQVDDYQYGGGGGMVIALPAIVKAIHHYKTPHSKVYLLSPQGTVYNQSIAVELVKSNEHIILICGHYEGFDERIINYVDGLISIGDYIITGGELGAMVVLDSCIRLIEGVITSQSLTAESFSNDLLDYPVYTKPLNFEGHKVPDVLLSGNHQKIDEFRKTEQVSKTKKYRPDLYKRYLNKIQGEKKYGKK</sequence>
<dbReference type="PANTHER" id="PTHR46417">
    <property type="entry name" value="TRNA (GUANINE-N(1)-)-METHYLTRANSFERASE"/>
    <property type="match status" value="1"/>
</dbReference>
<evidence type="ECO:0000256" key="1">
    <source>
        <dbReference type="ARBA" id="ARBA00002634"/>
    </source>
</evidence>
<evidence type="ECO:0000256" key="13">
    <source>
        <dbReference type="ARBA" id="ARBA00033392"/>
    </source>
</evidence>
<evidence type="ECO:0000256" key="12">
    <source>
        <dbReference type="ARBA" id="ARBA00029736"/>
    </source>
</evidence>